<dbReference type="EMBL" id="JAGMVJ010000004">
    <property type="protein sequence ID" value="KAH7091608.1"/>
    <property type="molecule type" value="Genomic_DNA"/>
</dbReference>
<evidence type="ECO:0000313" key="1">
    <source>
        <dbReference type="EMBL" id="KAH7091608.1"/>
    </source>
</evidence>
<proteinExistence type="predicted"/>
<dbReference type="AlphaFoldDB" id="A0A8K0W1H1"/>
<keyword evidence="2" id="KW-1185">Reference proteome</keyword>
<organism evidence="1 2">
    <name type="scientific">Paraphoma chrysanthemicola</name>
    <dbReference type="NCBI Taxonomy" id="798071"/>
    <lineage>
        <taxon>Eukaryota</taxon>
        <taxon>Fungi</taxon>
        <taxon>Dikarya</taxon>
        <taxon>Ascomycota</taxon>
        <taxon>Pezizomycotina</taxon>
        <taxon>Dothideomycetes</taxon>
        <taxon>Pleosporomycetidae</taxon>
        <taxon>Pleosporales</taxon>
        <taxon>Pleosporineae</taxon>
        <taxon>Phaeosphaeriaceae</taxon>
        <taxon>Paraphoma</taxon>
    </lineage>
</organism>
<comment type="caution">
    <text evidence="1">The sequence shown here is derived from an EMBL/GenBank/DDBJ whole genome shotgun (WGS) entry which is preliminary data.</text>
</comment>
<gene>
    <name evidence="1" type="ORF">FB567DRAFT_277888</name>
</gene>
<sequence length="174" mass="19355">MQLCLLSANNLNCNTTSRQNISGSASLTITMTIKTQDKSKKRTKYRPIERPDGVVVLQRPYRPATSSSIPHQPPTFEKHIPTFVVPTTSKTTKQPPQLQTFEDDLIGIGAHLDVGRDGYNDLVDAGRGGYNDVNDGREELLDLVKAFKKSRGTTPWQRFLGESGPWSAFEAHEL</sequence>
<protein>
    <submittedName>
        <fullName evidence="1">Uncharacterized protein</fullName>
    </submittedName>
</protein>
<name>A0A8K0W1H1_9PLEO</name>
<dbReference type="OrthoDB" id="3692283at2759"/>
<evidence type="ECO:0000313" key="2">
    <source>
        <dbReference type="Proteomes" id="UP000813461"/>
    </source>
</evidence>
<dbReference type="Proteomes" id="UP000813461">
    <property type="component" value="Unassembled WGS sequence"/>
</dbReference>
<reference evidence="1" key="1">
    <citation type="journal article" date="2021" name="Nat. Commun.">
        <title>Genetic determinants of endophytism in the Arabidopsis root mycobiome.</title>
        <authorList>
            <person name="Mesny F."/>
            <person name="Miyauchi S."/>
            <person name="Thiergart T."/>
            <person name="Pickel B."/>
            <person name="Atanasova L."/>
            <person name="Karlsson M."/>
            <person name="Huettel B."/>
            <person name="Barry K.W."/>
            <person name="Haridas S."/>
            <person name="Chen C."/>
            <person name="Bauer D."/>
            <person name="Andreopoulos W."/>
            <person name="Pangilinan J."/>
            <person name="LaButti K."/>
            <person name="Riley R."/>
            <person name="Lipzen A."/>
            <person name="Clum A."/>
            <person name="Drula E."/>
            <person name="Henrissat B."/>
            <person name="Kohler A."/>
            <person name="Grigoriev I.V."/>
            <person name="Martin F.M."/>
            <person name="Hacquard S."/>
        </authorList>
    </citation>
    <scope>NUCLEOTIDE SEQUENCE</scope>
    <source>
        <strain evidence="1">MPI-SDFR-AT-0120</strain>
    </source>
</reference>
<accession>A0A8K0W1H1</accession>